<evidence type="ECO:0000256" key="1">
    <source>
        <dbReference type="ARBA" id="ARBA00023015"/>
    </source>
</evidence>
<evidence type="ECO:0000313" key="6">
    <source>
        <dbReference type="EMBL" id="AZS15544.1"/>
    </source>
</evidence>
<protein>
    <submittedName>
        <fullName evidence="6">TetR/AcrR family transcriptional regulator</fullName>
    </submittedName>
</protein>
<keyword evidence="3" id="KW-0804">Transcription</keyword>
<dbReference type="PROSITE" id="PS50977">
    <property type="entry name" value="HTH_TETR_2"/>
    <property type="match status" value="1"/>
</dbReference>
<dbReference type="KEGG" id="plut:EI981_14540"/>
<dbReference type="SUPFAM" id="SSF46689">
    <property type="entry name" value="Homeodomain-like"/>
    <property type="match status" value="1"/>
</dbReference>
<evidence type="ECO:0000256" key="3">
    <source>
        <dbReference type="ARBA" id="ARBA00023163"/>
    </source>
</evidence>
<feature type="domain" description="HTH tetR-type" evidence="5">
    <location>
        <begin position="14"/>
        <end position="74"/>
    </location>
</feature>
<feature type="DNA-binding region" description="H-T-H motif" evidence="4">
    <location>
        <begin position="37"/>
        <end position="56"/>
    </location>
</feature>
<dbReference type="RefSeq" id="WP_126999282.1">
    <property type="nucleotide sequence ID" value="NZ_CP034346.1"/>
</dbReference>
<organism evidence="6 7">
    <name type="scientific">Paenibacillus lutimineralis</name>
    <dbReference type="NCBI Taxonomy" id="2707005"/>
    <lineage>
        <taxon>Bacteria</taxon>
        <taxon>Bacillati</taxon>
        <taxon>Bacillota</taxon>
        <taxon>Bacilli</taxon>
        <taxon>Bacillales</taxon>
        <taxon>Paenibacillaceae</taxon>
        <taxon>Paenibacillus</taxon>
    </lineage>
</organism>
<dbReference type="OrthoDB" id="9812993at2"/>
<dbReference type="AlphaFoldDB" id="A0A3S9UYZ3"/>
<reference evidence="7" key="1">
    <citation type="submission" date="2018-12" db="EMBL/GenBank/DDBJ databases">
        <title>Complete genome sequence of Paenibacillus sp. MBLB1234.</title>
        <authorList>
            <person name="Nam Y.-D."/>
            <person name="Kang J."/>
            <person name="Chung W.-H."/>
            <person name="Park Y.S."/>
        </authorList>
    </citation>
    <scope>NUCLEOTIDE SEQUENCE [LARGE SCALE GENOMIC DNA]</scope>
    <source>
        <strain evidence="7">MBLB1234</strain>
    </source>
</reference>
<evidence type="ECO:0000256" key="4">
    <source>
        <dbReference type="PROSITE-ProRule" id="PRU00335"/>
    </source>
</evidence>
<dbReference type="InterPro" id="IPR009057">
    <property type="entry name" value="Homeodomain-like_sf"/>
</dbReference>
<dbReference type="GO" id="GO:0003677">
    <property type="term" value="F:DNA binding"/>
    <property type="evidence" value="ECO:0007669"/>
    <property type="project" value="UniProtKB-UniRule"/>
</dbReference>
<dbReference type="Proteomes" id="UP000270678">
    <property type="component" value="Chromosome"/>
</dbReference>
<evidence type="ECO:0000256" key="2">
    <source>
        <dbReference type="ARBA" id="ARBA00023125"/>
    </source>
</evidence>
<dbReference type="InterPro" id="IPR001647">
    <property type="entry name" value="HTH_TetR"/>
</dbReference>
<dbReference type="PANTHER" id="PTHR47506:SF3">
    <property type="entry name" value="HTH-TYPE TRANSCRIPTIONAL REGULATOR LMRA"/>
    <property type="match status" value="1"/>
</dbReference>
<keyword evidence="7" id="KW-1185">Reference proteome</keyword>
<keyword evidence="2 4" id="KW-0238">DNA-binding</keyword>
<name>A0A3S9UYZ3_9BACL</name>
<dbReference type="EMBL" id="CP034346">
    <property type="protein sequence ID" value="AZS15544.1"/>
    <property type="molecule type" value="Genomic_DNA"/>
</dbReference>
<dbReference type="Gene3D" id="1.10.357.10">
    <property type="entry name" value="Tetracycline Repressor, domain 2"/>
    <property type="match status" value="1"/>
</dbReference>
<dbReference type="PANTHER" id="PTHR47506">
    <property type="entry name" value="TRANSCRIPTIONAL REGULATORY PROTEIN"/>
    <property type="match status" value="1"/>
</dbReference>
<keyword evidence="1" id="KW-0805">Transcription regulation</keyword>
<accession>A0A3S9UYZ3</accession>
<sequence>MAKGPKGFSETEKDELRTKLCLECERSWVLHGYKKTSIGELTAKIGISTGSFYLLYASKEDLFCDTLERVQNRLINGVRDIICHEGGKTGFIKTMKWQFEQYVSSPFLYDMGTPDFLSFLNKLPKDRLEKLKFDSTSFFYEVIELANLKLKVDKEKVYALTSTLMYTVTIKERLNYDHFEIFDFLLDSVVDRLFE</sequence>
<evidence type="ECO:0000259" key="5">
    <source>
        <dbReference type="PROSITE" id="PS50977"/>
    </source>
</evidence>
<dbReference type="Pfam" id="PF00440">
    <property type="entry name" value="TetR_N"/>
    <property type="match status" value="1"/>
</dbReference>
<proteinExistence type="predicted"/>
<evidence type="ECO:0000313" key="7">
    <source>
        <dbReference type="Proteomes" id="UP000270678"/>
    </source>
</evidence>
<gene>
    <name evidence="6" type="ORF">EI981_14540</name>
</gene>